<dbReference type="CDD" id="cd04272">
    <property type="entry name" value="ZnMc_salivary_gland_MPs"/>
    <property type="match status" value="1"/>
</dbReference>
<protein>
    <submittedName>
        <fullName evidence="8">Putative tick metalloprotease 1</fullName>
    </submittedName>
</protein>
<dbReference type="PROSITE" id="PS50215">
    <property type="entry name" value="ADAM_MEPRO"/>
    <property type="match status" value="1"/>
</dbReference>
<organism evidence="8">
    <name type="scientific">Amblyomma parvum</name>
    <name type="common">South American tick</name>
    <dbReference type="NCBI Taxonomy" id="251391"/>
    <lineage>
        <taxon>Eukaryota</taxon>
        <taxon>Metazoa</taxon>
        <taxon>Ecdysozoa</taxon>
        <taxon>Arthropoda</taxon>
        <taxon>Chelicerata</taxon>
        <taxon>Arachnida</taxon>
        <taxon>Acari</taxon>
        <taxon>Parasitiformes</taxon>
        <taxon>Ixodida</taxon>
        <taxon>Ixodoidea</taxon>
        <taxon>Ixodidae</taxon>
        <taxon>Amblyomminae</taxon>
        <taxon>Amblyomma</taxon>
    </lineage>
</organism>
<feature type="binding site" evidence="5">
    <location>
        <position position="322"/>
    </location>
    <ligand>
        <name>Zn(2+)</name>
        <dbReference type="ChEBI" id="CHEBI:29105"/>
        <note>catalytic</note>
    </ligand>
</feature>
<dbReference type="SUPFAM" id="SSF55486">
    <property type="entry name" value="Metalloproteases ('zincins'), catalytic domain"/>
    <property type="match status" value="1"/>
</dbReference>
<dbReference type="GO" id="GO:0006509">
    <property type="term" value="P:membrane protein ectodomain proteolysis"/>
    <property type="evidence" value="ECO:0007669"/>
    <property type="project" value="TreeGrafter"/>
</dbReference>
<evidence type="ECO:0000259" key="7">
    <source>
        <dbReference type="PROSITE" id="PS50215"/>
    </source>
</evidence>
<keyword evidence="6" id="KW-0732">Signal</keyword>
<reference evidence="8" key="1">
    <citation type="submission" date="2014-03" db="EMBL/GenBank/DDBJ databases">
        <title>The sialotranscriptome of Amblyomma triste, Amblyomma parvum and Amblyomma cajennense ticks, uncovered by 454-based RNA-seq.</title>
        <authorList>
            <person name="Garcia G.R."/>
            <person name="Gardinassi L.G."/>
            <person name="Ribeiro J.M."/>
            <person name="Anatrielo E."/>
            <person name="Ferreira B.R."/>
            <person name="Moreira H.N."/>
            <person name="Mafra C."/>
            <person name="Olegario M.M."/>
            <person name="Szabo P.J."/>
            <person name="Miranda-Santos I.K."/>
            <person name="Maruyama S.R."/>
        </authorList>
    </citation>
    <scope>NUCLEOTIDE SEQUENCE</scope>
    <source>
        <strain evidence="8">Araguapaz</strain>
        <tissue evidence="8">Salivary glands</tissue>
    </source>
</reference>
<dbReference type="AlphaFoldDB" id="A0A023G038"/>
<dbReference type="GO" id="GO:0004222">
    <property type="term" value="F:metalloendopeptidase activity"/>
    <property type="evidence" value="ECO:0007669"/>
    <property type="project" value="InterPro"/>
</dbReference>
<dbReference type="InterPro" id="IPR034030">
    <property type="entry name" value="ZnMc_salivary_gland_MPs"/>
</dbReference>
<dbReference type="InterPro" id="IPR024079">
    <property type="entry name" value="MetalloPept_cat_dom_sf"/>
</dbReference>
<keyword evidence="4 8" id="KW-0482">Metalloprotease</keyword>
<comment type="caution">
    <text evidence="5">Lacks conserved residue(s) required for the propagation of feature annotation.</text>
</comment>
<sequence>MWIIVLAMLGIAPAKGLQEPMLVYPRLLEERSSDGRMVVHVHDDLTLSLRKASVAAPELKVLMVEDGRPVTRFYNGKHIERDLYEDEDKIATVAVRQSRSGVRMEGLVGPSHRIEPLSVSEKSEDGVVAHRIYEIEQKKMLDKTMRHRDKAQDIALNERRLQALEVVPEAVTVEVFIVVDVAHYKTFTNTSVVLQYLCVVVNAANLRYRAASQPRVKLMLTGVEKSEVEQQNKYAFMPEDGYLFDDLTILQFKQYAYGKRVQYGYPDAVYLMTGLNVITFHNGKVTDAGLGIGFVSSVCTKSFVALGEDSPGLFSGVHTFTHEMAHILGAYHDGEGPKEVSDKHPGAKDCPWEDGHIMSYVDKGPSHHQFSTCSLKQIQYVLRKAGKSCWKVLSEGHSLDGVYPGMTVSFGTLCGTLPTDKNNSIFEYASVLTATCKVKCFFEKYVTSDVFPEMGRFKISLDYQTPALDYMPCGNHHRCIQGVCQDMRYYTKP</sequence>
<dbReference type="PANTHER" id="PTHR11905:SF159">
    <property type="entry name" value="ADAM METALLOPROTEASE"/>
    <property type="match status" value="1"/>
</dbReference>
<feature type="active site" evidence="5">
    <location>
        <position position="323"/>
    </location>
</feature>
<evidence type="ECO:0000256" key="3">
    <source>
        <dbReference type="ARBA" id="ARBA00022833"/>
    </source>
</evidence>
<feature type="domain" description="Peptidase M12B" evidence="7">
    <location>
        <begin position="171"/>
        <end position="389"/>
    </location>
</feature>
<evidence type="ECO:0000256" key="6">
    <source>
        <dbReference type="SAM" id="SignalP"/>
    </source>
</evidence>
<keyword evidence="2" id="KW-0378">Hydrolase</keyword>
<proteinExistence type="evidence at transcript level"/>
<dbReference type="GO" id="GO:0046872">
    <property type="term" value="F:metal ion binding"/>
    <property type="evidence" value="ECO:0007669"/>
    <property type="project" value="UniProtKB-KW"/>
</dbReference>
<dbReference type="InterPro" id="IPR001590">
    <property type="entry name" value="Peptidase_M12B"/>
</dbReference>
<dbReference type="PANTHER" id="PTHR11905">
    <property type="entry name" value="ADAM A DISINTEGRIN AND METALLOPROTEASE DOMAIN"/>
    <property type="match status" value="1"/>
</dbReference>
<dbReference type="Pfam" id="PF01421">
    <property type="entry name" value="Reprolysin"/>
    <property type="match status" value="1"/>
</dbReference>
<feature type="chain" id="PRO_5001517845" evidence="6">
    <location>
        <begin position="17"/>
        <end position="493"/>
    </location>
</feature>
<keyword evidence="5" id="KW-0479">Metal-binding</keyword>
<dbReference type="EMBL" id="GBBL01000286">
    <property type="protein sequence ID" value="JAC27034.1"/>
    <property type="molecule type" value="mRNA"/>
</dbReference>
<accession>A0A023G038</accession>
<evidence type="ECO:0000256" key="2">
    <source>
        <dbReference type="ARBA" id="ARBA00022801"/>
    </source>
</evidence>
<evidence type="ECO:0000256" key="4">
    <source>
        <dbReference type="ARBA" id="ARBA00023049"/>
    </source>
</evidence>
<feature type="binding site" evidence="5">
    <location>
        <position position="326"/>
    </location>
    <ligand>
        <name>Zn(2+)</name>
        <dbReference type="ChEBI" id="CHEBI:29105"/>
        <note>catalytic</note>
    </ligand>
</feature>
<keyword evidence="3 5" id="KW-0862">Zinc</keyword>
<feature type="signal peptide" evidence="6">
    <location>
        <begin position="1"/>
        <end position="16"/>
    </location>
</feature>
<feature type="binding site" evidence="5">
    <location>
        <position position="332"/>
    </location>
    <ligand>
        <name>Zn(2+)</name>
        <dbReference type="ChEBI" id="CHEBI:29105"/>
        <note>catalytic</note>
    </ligand>
</feature>
<keyword evidence="1 8" id="KW-0645">Protease</keyword>
<dbReference type="Gene3D" id="3.40.390.10">
    <property type="entry name" value="Collagenase (Catalytic Domain)"/>
    <property type="match status" value="1"/>
</dbReference>
<evidence type="ECO:0000313" key="8">
    <source>
        <dbReference type="EMBL" id="JAC27034.1"/>
    </source>
</evidence>
<evidence type="ECO:0000256" key="1">
    <source>
        <dbReference type="ARBA" id="ARBA00022670"/>
    </source>
</evidence>
<evidence type="ECO:0000256" key="5">
    <source>
        <dbReference type="PROSITE-ProRule" id="PRU00276"/>
    </source>
</evidence>
<name>A0A023G038_AMBPA</name>